<organism evidence="9">
    <name type="scientific">Araucaria cunninghamii</name>
    <name type="common">Hoop pine</name>
    <name type="synonym">Moreton Bay pine</name>
    <dbReference type="NCBI Taxonomy" id="56994"/>
    <lineage>
        <taxon>Eukaryota</taxon>
        <taxon>Viridiplantae</taxon>
        <taxon>Streptophyta</taxon>
        <taxon>Embryophyta</taxon>
        <taxon>Tracheophyta</taxon>
        <taxon>Spermatophyta</taxon>
        <taxon>Pinopsida</taxon>
        <taxon>Pinidae</taxon>
        <taxon>Conifers II</taxon>
        <taxon>Araucariales</taxon>
        <taxon>Araucariaceae</taxon>
        <taxon>Araucaria</taxon>
    </lineage>
</organism>
<dbReference type="SUPFAM" id="SSF51445">
    <property type="entry name" value="(Trans)glycosidases"/>
    <property type="match status" value="1"/>
</dbReference>
<protein>
    <recommendedName>
        <fullName evidence="3">glucan endo-1,3-beta-D-glucosidase</fullName>
        <ecNumber evidence="3">3.2.1.39</ecNumber>
    </recommendedName>
</protein>
<evidence type="ECO:0000313" key="9">
    <source>
        <dbReference type="EMBL" id="JAG94942.1"/>
    </source>
</evidence>
<comment type="catalytic activity">
    <reaction evidence="1">
        <text>Hydrolysis of (1-&gt;3)-beta-D-glucosidic linkages in (1-&gt;3)-beta-D-glucans.</text>
        <dbReference type="EC" id="3.2.1.39"/>
    </reaction>
</comment>
<feature type="signal peptide" evidence="8">
    <location>
        <begin position="1"/>
        <end position="22"/>
    </location>
</feature>
<accession>A0A0D6QTQ7</accession>
<dbReference type="GO" id="GO:0042973">
    <property type="term" value="F:glucan endo-1,3-beta-D-glucosidase activity"/>
    <property type="evidence" value="ECO:0007669"/>
    <property type="project" value="UniProtKB-EC"/>
</dbReference>
<evidence type="ECO:0000256" key="3">
    <source>
        <dbReference type="ARBA" id="ARBA00012780"/>
    </source>
</evidence>
<dbReference type="EMBL" id="GCKF01041984">
    <property type="protein sequence ID" value="JAG94942.1"/>
    <property type="molecule type" value="Transcribed_RNA"/>
</dbReference>
<reference evidence="9" key="1">
    <citation type="submission" date="2015-03" db="EMBL/GenBank/DDBJ databases">
        <title>A transcriptome of Araucaria cunninghamii, an australian fine timber species.</title>
        <authorList>
            <person name="Jing Yi C.J.Y."/>
            <person name="Yin San L.Y.S."/>
            <person name="Abdul Karim S.S."/>
            <person name="Wan Azmi N.N."/>
            <person name="Hercus R.R."/>
            <person name="Croft L.L."/>
        </authorList>
    </citation>
    <scope>NUCLEOTIDE SEQUENCE</scope>
    <source>
        <strain evidence="9">MI0301</strain>
        <tissue evidence="9">Leaf</tissue>
    </source>
</reference>
<dbReference type="PANTHER" id="PTHR32227">
    <property type="entry name" value="GLUCAN ENDO-1,3-BETA-GLUCOSIDASE BG1-RELATED-RELATED"/>
    <property type="match status" value="1"/>
</dbReference>
<dbReference type="InterPro" id="IPR044965">
    <property type="entry name" value="Glyco_hydro_17_plant"/>
</dbReference>
<dbReference type="Pfam" id="PF00332">
    <property type="entry name" value="Glyco_hydro_17"/>
    <property type="match status" value="1"/>
</dbReference>
<dbReference type="EC" id="3.2.1.39" evidence="3"/>
<dbReference type="GO" id="GO:0005975">
    <property type="term" value="P:carbohydrate metabolic process"/>
    <property type="evidence" value="ECO:0007669"/>
    <property type="project" value="InterPro"/>
</dbReference>
<evidence type="ECO:0000256" key="1">
    <source>
        <dbReference type="ARBA" id="ARBA00000382"/>
    </source>
</evidence>
<evidence type="ECO:0000256" key="2">
    <source>
        <dbReference type="ARBA" id="ARBA00008773"/>
    </source>
</evidence>
<evidence type="ECO:0000256" key="8">
    <source>
        <dbReference type="SAM" id="SignalP"/>
    </source>
</evidence>
<evidence type="ECO:0000256" key="5">
    <source>
        <dbReference type="ARBA" id="ARBA00022801"/>
    </source>
</evidence>
<dbReference type="AlphaFoldDB" id="A0A0D6QTQ7"/>
<dbReference type="InterPro" id="IPR000490">
    <property type="entry name" value="Glyco_hydro_17"/>
</dbReference>
<keyword evidence="5" id="KW-0378">Hydrolase</keyword>
<name>A0A0D6QTQ7_ARACU</name>
<evidence type="ECO:0000256" key="4">
    <source>
        <dbReference type="ARBA" id="ARBA00022729"/>
    </source>
</evidence>
<feature type="chain" id="PRO_5002311535" description="glucan endo-1,3-beta-D-glucosidase" evidence="8">
    <location>
        <begin position="23"/>
        <end position="397"/>
    </location>
</feature>
<evidence type="ECO:0000256" key="6">
    <source>
        <dbReference type="ARBA" id="ARBA00023295"/>
    </source>
</evidence>
<proteinExistence type="inferred from homology"/>
<keyword evidence="6" id="KW-0326">Glycosidase</keyword>
<sequence length="397" mass="43164">MAILWSIFVFLVLVLSMDVLESLSITGSSTIGINYGQLGNDLPPPKKVAQLLKGLKVKKVKIYDYNPEILRAFANTGIEMWVAIPNGEVGAMTDTQQAMAWLKQNLSPYLPDTKIVGISVGNEIYTGDDAQLIANLVPAMQSLHVALVGMGLDTTVKISTAHSIGVLGNSFPPSAGSVKAELVTFMKPHLEFLALTGAPFWLNAYPFFAYKDNPVNISLDYVLFQPNQGTVDPNTNLHYDNMLHAQVDAVYTAVTAMGYGSLEVRVSETGWPSNGDPDEIGATVKNAALYNRNLLVRLAQNQGTPMRPTASLQAYIFALFNENQKPGPTSERNYGLYKPDGTMAYPVGLGRGSSTNSLSAFTSSAQRGFDHLKSLELRILLLFGLLCSFFLSRALDK</sequence>
<evidence type="ECO:0000256" key="7">
    <source>
        <dbReference type="RuleBase" id="RU004335"/>
    </source>
</evidence>
<comment type="similarity">
    <text evidence="2 7">Belongs to the glycosyl hydrolase 17 family.</text>
</comment>
<dbReference type="InterPro" id="IPR017853">
    <property type="entry name" value="GH"/>
</dbReference>
<keyword evidence="4 8" id="KW-0732">Signal</keyword>
<dbReference type="FunFam" id="3.20.20.80:FF:000005">
    <property type="entry name" value="Glucan endo-1,3-beta-glucosidase 14"/>
    <property type="match status" value="1"/>
</dbReference>
<dbReference type="Gene3D" id="3.20.20.80">
    <property type="entry name" value="Glycosidases"/>
    <property type="match status" value="1"/>
</dbReference>